<dbReference type="InterPro" id="IPR035899">
    <property type="entry name" value="DBL_dom_sf"/>
</dbReference>
<feature type="region of interest" description="Disordered" evidence="3">
    <location>
        <begin position="1682"/>
        <end position="1721"/>
    </location>
</feature>
<dbReference type="FunFam" id="1.20.900.10:FF:000003">
    <property type="entry name" value="Rho guanine nucleotide exchange factor 10 like"/>
    <property type="match status" value="1"/>
</dbReference>
<evidence type="ECO:0000313" key="6">
    <source>
        <dbReference type="RefSeq" id="XP_033171271.1"/>
    </source>
</evidence>
<feature type="compositionally biased region" description="Polar residues" evidence="3">
    <location>
        <begin position="94"/>
        <end position="113"/>
    </location>
</feature>
<feature type="compositionally biased region" description="Gly residues" evidence="3">
    <location>
        <begin position="288"/>
        <end position="299"/>
    </location>
</feature>
<dbReference type="InterPro" id="IPR011993">
    <property type="entry name" value="PH-like_dom_sf"/>
</dbReference>
<proteinExistence type="predicted"/>
<feature type="coiled-coil region" evidence="2">
    <location>
        <begin position="619"/>
        <end position="649"/>
    </location>
</feature>
<dbReference type="Pfam" id="PF19057">
    <property type="entry name" value="PH_19"/>
    <property type="match status" value="1"/>
</dbReference>
<keyword evidence="1" id="KW-0344">Guanine-nucleotide releasing factor</keyword>
<evidence type="ECO:0000256" key="3">
    <source>
        <dbReference type="SAM" id="MobiDB-lite"/>
    </source>
</evidence>
<feature type="compositionally biased region" description="Basic and acidic residues" evidence="3">
    <location>
        <begin position="118"/>
        <end position="135"/>
    </location>
</feature>
<feature type="compositionally biased region" description="Low complexity" evidence="3">
    <location>
        <begin position="957"/>
        <end position="968"/>
    </location>
</feature>
<feature type="region of interest" description="Disordered" evidence="3">
    <location>
        <begin position="251"/>
        <end position="270"/>
    </location>
</feature>
<feature type="region of interest" description="Disordered" evidence="3">
    <location>
        <begin position="51"/>
        <end position="138"/>
    </location>
</feature>
<dbReference type="Gene3D" id="2.30.29.30">
    <property type="entry name" value="Pleckstrin-homology domain (PH domain)/Phosphotyrosine-binding domain (PTB)"/>
    <property type="match status" value="1"/>
</dbReference>
<feature type="domain" description="DH" evidence="4">
    <location>
        <begin position="449"/>
        <end position="636"/>
    </location>
</feature>
<accession>A0A6P8L7T2</accession>
<dbReference type="SUPFAM" id="SSF50729">
    <property type="entry name" value="PH domain-like"/>
    <property type="match status" value="1"/>
</dbReference>
<dbReference type="GeneID" id="117148148"/>
<dbReference type="InterPro" id="IPR001849">
    <property type="entry name" value="PH_domain"/>
</dbReference>
<feature type="compositionally biased region" description="Low complexity" evidence="3">
    <location>
        <begin position="349"/>
        <end position="360"/>
    </location>
</feature>
<feature type="compositionally biased region" description="Basic residues" evidence="3">
    <location>
        <begin position="934"/>
        <end position="945"/>
    </location>
</feature>
<dbReference type="PANTHER" id="PTHR12877:SF7">
    <property type="entry name" value="RHO GUANINE NUCLEOTIDE EXCHANGE FACTOR 10-LIKE PROTEIN"/>
    <property type="match status" value="1"/>
</dbReference>
<dbReference type="SUPFAM" id="SSF48065">
    <property type="entry name" value="DBL homology domain (DH-domain)"/>
    <property type="match status" value="1"/>
</dbReference>
<feature type="compositionally biased region" description="Polar residues" evidence="3">
    <location>
        <begin position="768"/>
        <end position="786"/>
    </location>
</feature>
<feature type="region of interest" description="Disordered" evidence="3">
    <location>
        <begin position="1528"/>
        <end position="1662"/>
    </location>
</feature>
<reference evidence="6" key="1">
    <citation type="submission" date="2025-08" db="UniProtKB">
        <authorList>
            <consortium name="RefSeq"/>
        </authorList>
    </citation>
    <scope>IDENTIFICATION</scope>
    <source>
        <strain evidence="6">Mau12</strain>
        <tissue evidence="6">Whole Body</tissue>
    </source>
</reference>
<dbReference type="CDD" id="cd00160">
    <property type="entry name" value="RhoGEF"/>
    <property type="match status" value="1"/>
</dbReference>
<feature type="compositionally biased region" description="Polar residues" evidence="3">
    <location>
        <begin position="1704"/>
        <end position="1721"/>
    </location>
</feature>
<dbReference type="GO" id="GO:0030036">
    <property type="term" value="P:actin cytoskeleton organization"/>
    <property type="evidence" value="ECO:0007669"/>
    <property type="project" value="TreeGrafter"/>
</dbReference>
<dbReference type="RefSeq" id="XP_033171271.1">
    <property type="nucleotide sequence ID" value="XM_033315380.1"/>
</dbReference>
<evidence type="ECO:0000256" key="2">
    <source>
        <dbReference type="SAM" id="Coils"/>
    </source>
</evidence>
<feature type="region of interest" description="Disordered" evidence="3">
    <location>
        <begin position="160"/>
        <end position="230"/>
    </location>
</feature>
<feature type="region of interest" description="Disordered" evidence="3">
    <location>
        <begin position="1415"/>
        <end position="1464"/>
    </location>
</feature>
<feature type="compositionally biased region" description="Low complexity" evidence="3">
    <location>
        <begin position="84"/>
        <end position="93"/>
    </location>
</feature>
<dbReference type="InterPro" id="IPR039919">
    <property type="entry name" value="ARHGEF10/ARHGEF17"/>
</dbReference>
<dbReference type="SUPFAM" id="SSF50998">
    <property type="entry name" value="Quinoprotein alcohol dehydrogenase-like"/>
    <property type="match status" value="1"/>
</dbReference>
<dbReference type="Pfam" id="PF00621">
    <property type="entry name" value="RhoGEF"/>
    <property type="match status" value="1"/>
</dbReference>
<dbReference type="SMART" id="SM00325">
    <property type="entry name" value="RhoGEF"/>
    <property type="match status" value="1"/>
</dbReference>
<feature type="compositionally biased region" description="Low complexity" evidence="3">
    <location>
        <begin position="1568"/>
        <end position="1577"/>
    </location>
</feature>
<dbReference type="SMART" id="SM00233">
    <property type="entry name" value="PH"/>
    <property type="match status" value="1"/>
</dbReference>
<feature type="compositionally biased region" description="Basic and acidic residues" evidence="3">
    <location>
        <begin position="172"/>
        <end position="200"/>
    </location>
</feature>
<dbReference type="Pfam" id="PF19056">
    <property type="entry name" value="WD40_2"/>
    <property type="match status" value="1"/>
</dbReference>
<feature type="compositionally biased region" description="Low complexity" evidence="3">
    <location>
        <begin position="160"/>
        <end position="171"/>
    </location>
</feature>
<feature type="compositionally biased region" description="Basic residues" evidence="3">
    <location>
        <begin position="60"/>
        <end position="83"/>
    </location>
</feature>
<feature type="compositionally biased region" description="Polar residues" evidence="3">
    <location>
        <begin position="339"/>
        <end position="348"/>
    </location>
</feature>
<dbReference type="InterPro" id="IPR000219">
    <property type="entry name" value="DH_dom"/>
</dbReference>
<dbReference type="PANTHER" id="PTHR12877">
    <property type="entry name" value="RHO GUANINE NUCLEOTIDE EXCHANGE FACTOR"/>
    <property type="match status" value="1"/>
</dbReference>
<feature type="region of interest" description="Disordered" evidence="3">
    <location>
        <begin position="920"/>
        <end position="968"/>
    </location>
</feature>
<evidence type="ECO:0000256" key="1">
    <source>
        <dbReference type="ARBA" id="ARBA00022658"/>
    </source>
</evidence>
<evidence type="ECO:0000259" key="4">
    <source>
        <dbReference type="PROSITE" id="PS50010"/>
    </source>
</evidence>
<feature type="compositionally biased region" description="Low complexity" evidence="3">
    <location>
        <begin position="1541"/>
        <end position="1558"/>
    </location>
</feature>
<dbReference type="GO" id="GO:0005085">
    <property type="term" value="F:guanyl-nucleotide exchange factor activity"/>
    <property type="evidence" value="ECO:0007669"/>
    <property type="project" value="UniProtKB-KW"/>
</dbReference>
<evidence type="ECO:0000313" key="5">
    <source>
        <dbReference type="Proteomes" id="UP000515162"/>
    </source>
</evidence>
<feature type="compositionally biased region" description="Acidic residues" evidence="3">
    <location>
        <begin position="201"/>
        <end position="212"/>
    </location>
</feature>
<feature type="compositionally biased region" description="Gly residues" evidence="3">
    <location>
        <begin position="1691"/>
        <end position="1701"/>
    </location>
</feature>
<feature type="compositionally biased region" description="Polar residues" evidence="3">
    <location>
        <begin position="1375"/>
        <end position="1390"/>
    </location>
</feature>
<name>A0A6P8L7T2_DROMA</name>
<dbReference type="GO" id="GO:0051496">
    <property type="term" value="P:positive regulation of stress fiber assembly"/>
    <property type="evidence" value="ECO:0007669"/>
    <property type="project" value="TreeGrafter"/>
</dbReference>
<dbReference type="PROSITE" id="PS50010">
    <property type="entry name" value="DH_2"/>
    <property type="match status" value="1"/>
</dbReference>
<feature type="compositionally biased region" description="Polar residues" evidence="3">
    <location>
        <begin position="1578"/>
        <end position="1596"/>
    </location>
</feature>
<gene>
    <name evidence="6" type="primary">LOC117148148</name>
</gene>
<feature type="region of interest" description="Disordered" evidence="3">
    <location>
        <begin position="282"/>
        <end position="373"/>
    </location>
</feature>
<keyword evidence="2" id="KW-0175">Coiled coil</keyword>
<dbReference type="InterPro" id="IPR011047">
    <property type="entry name" value="Quinoprotein_ADH-like_sf"/>
</dbReference>
<protein>
    <submittedName>
        <fullName evidence="6">Rho guanine nucleotide exchange factor 10 isoform X2</fullName>
    </submittedName>
</protein>
<feature type="region of interest" description="Disordered" evidence="3">
    <location>
        <begin position="768"/>
        <end position="787"/>
    </location>
</feature>
<sequence length="1732" mass="188090">MAFQLIKSALDGPPQQQQQLLRRHSNLGLPHQHAAGVVLLKYEHKLNSGSWEDTLDEPHHHHAHHSHHQQYLHQHQHHSHLSQRHQQQQQLQQTSFIGSPPSSASITTAQLHSAFSRRIAEQRERDQRDQRDQREAAGCTAATIAGGSFSANGGQAAVGVGVGSSSSCGSSSERDTKSPCRERDRNLERDRDRERDKNEDLGEEEVLTEEEQTSSSVSSLSAGNQRNSQLRSTFNKAKQHLSFDKWRTAATGSATGSASGPGSSATDSNNAASNMIMRRASACTMPSSGGGGGAGGGGSQREEATTPGESPGGRLSRWFSIRRGSSHQYDVGGRDGRHSTASSFDTPDSGSGNSPKNGSNAVAGTGGAGSQGVALDAASPQKLANLGASKMMPGVPESEDDEATANRFDVDLMMTPGSRANGTARTAHNRLIVPMLPPAPAGLSQQQLKRRHIVAAIVHSENSYVATLQRLVNDYKKPLEECSPPVLNPVKIATLFHCLPDILHSHKLFRISLAECVRNWDRDEKIGDCFVSAFGKPQLLEIYSGFINNFSAAMELAKMEEKRKSALADFFKVKQISAHDRLSFFGLMVKPVQRFPQFILFLQDLLKYTPQGHHDRMSLQLALSQLELLAELLNESKREAEQYQAFKEMLGHISGTFNARSLSLSSVSVSDSAGGHRPRYLLREDNVTHMEFNQAGFIVKCKQRRLLLLNDKVICVSVAPKQSHDFGATEKLTFKWMFPVNDVEIVDNSTSATLSRILTAGLNRGGSLKSNGSSGANGSPYANSTLPGHGGGSSGFSGFGDPHSSPAAQLTNGADNLCSEMSTLMYDYEVISRIQDLVSSLKGSYKELNANTTRNVLNLIQGSIQRKDEEMAWVDSCCLQLIGRHKSGKEETFTFQTQTPAVKKEWITELRLAQLALDPNNSPAWERGGSHPQPAHHHPHHHPLQHPHAGAGDPRQTQEQLQLQEAVQQKQSRKMPLFVKAMPVYKSQHQTEVRCGCYYSIANDTKQSGNARRRHKQLNYLWMCSSDGTSSHITVLAQHPQQAGNLREAGAFDLFETQVSALEFVKGLDQLKSRDEPASLLGDLVWLGTDSRKILIYSARNPEQEEQLGSYSVPGAVQRILYHFDAVYVALSGATVLIFRRGNDGVWQLRDPQTIRLGDTDLVVPSLLPINMCIYASCGNRVYVMNALNGEIQRSFEVQHGATQQVNLMAHSGIGLWISLKNSTMLCLYHTETFKHLQDINIASSVLRHDGKKEQPLNNSSVYVTALMACKGLLWVGTNVGIAVTIPLPRLEGVPIISGGINMSCHAHFGPITFLLPLIPKVYPAYKPPTVGAAPLVPSMGDDLQLPAIDADPKIQELDDGAVVLRRDLAKEEMSASNPGADSTASSPRSSKLDKQNSLDQSFTAKIRASLANSPAFHRKRFRDDPNRMSKTLPRGLGAAAAGSGAGGASAAGSGTASGNTSQHGEHGICDVYGLYGKLIFVKEDYDAEEGNQGNLMDMMYEGMRRSDPELAAIPGKVCTLDRRLRMKASRPRSLDLSNWSVDSKSSSLYTSSGSEESMGIRHFGGRSVSRNSSSASHKTSGTGSDLGNISENGLMTTADIHHHQQQQQQLNSSAKPEEMSRLGAGNSGLDKPAAAVATLKRKQKQNSKQQQQQNADGPRTVITLMGGRGYWRQMWYNGAGGSPSHKNSSSGGGGGSGSGFSGQTMQSGNPSCSPLTANSNDAHIVVWEKKL</sequence>
<organism evidence="5 6">
    <name type="scientific">Drosophila mauritiana</name>
    <name type="common">Fruit fly</name>
    <dbReference type="NCBI Taxonomy" id="7226"/>
    <lineage>
        <taxon>Eukaryota</taxon>
        <taxon>Metazoa</taxon>
        <taxon>Ecdysozoa</taxon>
        <taxon>Arthropoda</taxon>
        <taxon>Hexapoda</taxon>
        <taxon>Insecta</taxon>
        <taxon>Pterygota</taxon>
        <taxon>Neoptera</taxon>
        <taxon>Endopterygota</taxon>
        <taxon>Diptera</taxon>
        <taxon>Brachycera</taxon>
        <taxon>Muscomorpha</taxon>
        <taxon>Ephydroidea</taxon>
        <taxon>Drosophilidae</taxon>
        <taxon>Drosophila</taxon>
        <taxon>Sophophora</taxon>
    </lineage>
</organism>
<dbReference type="Proteomes" id="UP000515162">
    <property type="component" value="Chromosome X"/>
</dbReference>
<dbReference type="GO" id="GO:0005737">
    <property type="term" value="C:cytoplasm"/>
    <property type="evidence" value="ECO:0007669"/>
    <property type="project" value="UniProtKB-ARBA"/>
</dbReference>
<keyword evidence="5" id="KW-1185">Reference proteome</keyword>
<feature type="region of interest" description="Disordered" evidence="3">
    <location>
        <begin position="1372"/>
        <end position="1398"/>
    </location>
</feature>
<dbReference type="Gene3D" id="1.20.900.10">
    <property type="entry name" value="Dbl homology (DH) domain"/>
    <property type="match status" value="1"/>
</dbReference>